<organism evidence="1 2">
    <name type="scientific">Pseudoroseicyclus aestuarii</name>
    <dbReference type="NCBI Taxonomy" id="1795041"/>
    <lineage>
        <taxon>Bacteria</taxon>
        <taxon>Pseudomonadati</taxon>
        <taxon>Pseudomonadota</taxon>
        <taxon>Alphaproteobacteria</taxon>
        <taxon>Rhodobacterales</taxon>
        <taxon>Paracoccaceae</taxon>
        <taxon>Pseudoroseicyclus</taxon>
    </lineage>
</organism>
<accession>A0A318T6H2</accession>
<dbReference type="AlphaFoldDB" id="A0A318T6H2"/>
<dbReference type="EMBL" id="QJTE01000003">
    <property type="protein sequence ID" value="PYE83978.1"/>
    <property type="molecule type" value="Genomic_DNA"/>
</dbReference>
<proteinExistence type="predicted"/>
<evidence type="ECO:0000313" key="1">
    <source>
        <dbReference type="EMBL" id="PYE83978.1"/>
    </source>
</evidence>
<keyword evidence="2" id="KW-1185">Reference proteome</keyword>
<comment type="caution">
    <text evidence="1">The sequence shown here is derived from an EMBL/GenBank/DDBJ whole genome shotgun (WGS) entry which is preliminary data.</text>
</comment>
<gene>
    <name evidence="1" type="ORF">DFP88_103340</name>
</gene>
<reference evidence="1 2" key="1">
    <citation type="submission" date="2018-06" db="EMBL/GenBank/DDBJ databases">
        <title>Genomic Encyclopedia of Type Strains, Phase III (KMG-III): the genomes of soil and plant-associated and newly described type strains.</title>
        <authorList>
            <person name="Whitman W."/>
        </authorList>
    </citation>
    <scope>NUCLEOTIDE SEQUENCE [LARGE SCALE GENOMIC DNA]</scope>
    <source>
        <strain evidence="1 2">CECT 9025</strain>
    </source>
</reference>
<dbReference type="RefSeq" id="WP_181418624.1">
    <property type="nucleotide sequence ID" value="NZ_QJTE01000003.1"/>
</dbReference>
<protein>
    <submittedName>
        <fullName evidence="1">Uncharacterized protein</fullName>
    </submittedName>
</protein>
<name>A0A318T6H2_9RHOB</name>
<sequence>MPFEAHDKQVRQQSFRRAFPVEADLPDVFERLLGRLAEEEEAGSNEAEWPRKQG</sequence>
<evidence type="ECO:0000313" key="2">
    <source>
        <dbReference type="Proteomes" id="UP000248311"/>
    </source>
</evidence>
<dbReference type="Proteomes" id="UP000248311">
    <property type="component" value="Unassembled WGS sequence"/>
</dbReference>